<sequence>MPSRTPPRFDLVGGRLCLDFCNTHGSRSGAPEERFSTYQDVVGWAWRASVLNAEEAARLGRLATRTPTEALAVWERVLRLRSALQALLTAIAEGKRMRASWLESLNQELASAMARSQVVPTDSGFTWVWAQGGKALDSMLWPVARSAADLLTDGPISTIRVCEGRGCGWLFLDTSRNRTRRWCDMKICGNRAKARRHHERVKAGAA</sequence>
<protein>
    <submittedName>
        <fullName evidence="2">ABATE domain-containing protein</fullName>
    </submittedName>
</protein>
<comment type="caution">
    <text evidence="2">The sequence shown here is derived from an EMBL/GenBank/DDBJ whole genome shotgun (WGS) entry which is preliminary data.</text>
</comment>
<dbReference type="InterPro" id="IPR010852">
    <property type="entry name" value="ABATE"/>
</dbReference>
<evidence type="ECO:0000313" key="3">
    <source>
        <dbReference type="Proteomes" id="UP000612893"/>
    </source>
</evidence>
<dbReference type="AlphaFoldDB" id="A0A934JY73"/>
<keyword evidence="3" id="KW-1185">Reference proteome</keyword>
<evidence type="ECO:0000313" key="2">
    <source>
        <dbReference type="EMBL" id="MBJ7597102.1"/>
    </source>
</evidence>
<dbReference type="EMBL" id="JAEKNR010000038">
    <property type="protein sequence ID" value="MBJ7597102.1"/>
    <property type="molecule type" value="Genomic_DNA"/>
</dbReference>
<name>A0A934JY73_9BACT</name>
<feature type="domain" description="Zinc finger CGNR" evidence="1">
    <location>
        <begin position="159"/>
        <end position="200"/>
    </location>
</feature>
<accession>A0A934JY73</accession>
<dbReference type="Pfam" id="PF11706">
    <property type="entry name" value="zf-CGNR"/>
    <property type="match status" value="1"/>
</dbReference>
<evidence type="ECO:0000259" key="1">
    <source>
        <dbReference type="Pfam" id="PF11706"/>
    </source>
</evidence>
<dbReference type="InterPro" id="IPR023286">
    <property type="entry name" value="ABATE_dom_sf"/>
</dbReference>
<gene>
    <name evidence="2" type="ORF">JF922_03315</name>
</gene>
<dbReference type="SUPFAM" id="SSF160904">
    <property type="entry name" value="Jann2411-like"/>
    <property type="match status" value="1"/>
</dbReference>
<dbReference type="InterPro" id="IPR021005">
    <property type="entry name" value="Znf_CGNR"/>
</dbReference>
<dbReference type="Pfam" id="PF07336">
    <property type="entry name" value="ABATE"/>
    <property type="match status" value="1"/>
</dbReference>
<dbReference type="PANTHER" id="PTHR35525">
    <property type="entry name" value="BLL6575 PROTEIN"/>
    <property type="match status" value="1"/>
</dbReference>
<proteinExistence type="predicted"/>
<dbReference type="Gene3D" id="1.10.3300.10">
    <property type="entry name" value="Jann2411-like domain"/>
    <property type="match status" value="1"/>
</dbReference>
<dbReference type="Proteomes" id="UP000612893">
    <property type="component" value="Unassembled WGS sequence"/>
</dbReference>
<reference evidence="2" key="1">
    <citation type="submission" date="2020-10" db="EMBL/GenBank/DDBJ databases">
        <title>Ca. Dormibacterota MAGs.</title>
        <authorList>
            <person name="Montgomery K."/>
        </authorList>
    </citation>
    <scope>NUCLEOTIDE SEQUENCE [LARGE SCALE GENOMIC DNA]</scope>
    <source>
        <strain evidence="2">SC8812_S17_10</strain>
    </source>
</reference>
<dbReference type="RefSeq" id="WP_338199072.1">
    <property type="nucleotide sequence ID" value="NZ_JAEKNR010000038.1"/>
</dbReference>
<dbReference type="PANTHER" id="PTHR35525:SF3">
    <property type="entry name" value="BLL6575 PROTEIN"/>
    <property type="match status" value="1"/>
</dbReference>
<organism evidence="2 3">
    <name type="scientific">Candidatus Nephthysia bennettiae</name>
    <dbReference type="NCBI Taxonomy" id="3127016"/>
    <lineage>
        <taxon>Bacteria</taxon>
        <taxon>Bacillati</taxon>
        <taxon>Candidatus Dormiibacterota</taxon>
        <taxon>Candidatus Dormibacteria</taxon>
        <taxon>Candidatus Dormibacterales</taxon>
        <taxon>Candidatus Dormibacteraceae</taxon>
        <taxon>Candidatus Nephthysia</taxon>
    </lineage>
</organism>